<dbReference type="Pfam" id="PF13582">
    <property type="entry name" value="Reprolysin_3"/>
    <property type="match status" value="1"/>
</dbReference>
<protein>
    <submittedName>
        <fullName evidence="8">Reprolysin</fullName>
    </submittedName>
</protein>
<name>A0A224YED1_9ACAR</name>
<keyword evidence="5" id="KW-0479">Metal-binding</keyword>
<keyword evidence="4" id="KW-0482">Metalloprotease</keyword>
<dbReference type="CDD" id="cd04272">
    <property type="entry name" value="ZnMc_salivary_gland_MPs"/>
    <property type="match status" value="1"/>
</dbReference>
<dbReference type="GO" id="GO:0004222">
    <property type="term" value="F:metalloendopeptidase activity"/>
    <property type="evidence" value="ECO:0007669"/>
    <property type="project" value="InterPro"/>
</dbReference>
<dbReference type="PANTHER" id="PTHR11905:SF159">
    <property type="entry name" value="ADAM METALLOPROTEASE"/>
    <property type="match status" value="1"/>
</dbReference>
<dbReference type="Gene3D" id="3.40.390.10">
    <property type="entry name" value="Collagenase (Catalytic Domain)"/>
    <property type="match status" value="1"/>
</dbReference>
<feature type="binding site" evidence="5">
    <location>
        <position position="351"/>
    </location>
    <ligand>
        <name>Zn(2+)</name>
        <dbReference type="ChEBI" id="CHEBI:29105"/>
        <note>catalytic</note>
    </ligand>
</feature>
<dbReference type="InterPro" id="IPR034030">
    <property type="entry name" value="ZnMc_salivary_gland_MPs"/>
</dbReference>
<keyword evidence="2" id="KW-0378">Hydrolase</keyword>
<evidence type="ECO:0000256" key="5">
    <source>
        <dbReference type="PROSITE-ProRule" id="PRU00276"/>
    </source>
</evidence>
<comment type="caution">
    <text evidence="5">Lacks conserved residue(s) required for the propagation of feature annotation.</text>
</comment>
<sequence>MPVAWSREFTGMFVAALVLTLVDVILAVTLREELVYPELLQQRSDDGRLLLRIGRDMTLQLQRSSVLADDLFFSTNAGGKSENTLWNGSRIQENLYHDSKHQSSVMLYQDGHTLKVEGILSATLRIKPMPLGERSGDPRILHKVYEIEDPKREFGKSLDTWVIPFNVPWFDIPWGPPNQQTPQQPPPPPPTTTAGQLPEEYVAELHVVSCTVHESQFGTNEELISYIAIMMNAVNIWYEGMENPRIRVKVVGITRNKDGEFEVKEDGFLIADRTINNFAEYAQTQIPGKPDAVYLITSQDLAAVSYSGSIDNGVAGLAYVGMLCGPRNVAIGEDPAGSFKGVYPAAHELAHTLGSVHDGYAGVDHIPDHPGAKDCPWEEGYLMSYQDGGTKKFRLSPCSEAQIRTTIKHLPQTCLDEISKEDYMANHRRVPGQLVSPEDYCIILMKTQGRGVALLKPHMLRECRFQCCLRTYYGAGKCQTEYLLEGMPCGEGKTCRKGICDNYKWEE</sequence>
<feature type="domain" description="Peptidase M12B" evidence="7">
    <location>
        <begin position="201"/>
        <end position="419"/>
    </location>
</feature>
<feature type="binding site" evidence="5">
    <location>
        <position position="357"/>
    </location>
    <ligand>
        <name>Zn(2+)</name>
        <dbReference type="ChEBI" id="CHEBI:29105"/>
        <note>catalytic</note>
    </ligand>
</feature>
<reference evidence="8" key="1">
    <citation type="journal article" date="2017" name="Parasit. Vectors">
        <title>Sialotranscriptomics of Rhipicephalus zambeziensis reveals intricate expression profiles of secretory proteins and suggests tight temporal transcriptional regulation during blood-feeding.</title>
        <authorList>
            <person name="de Castro M.H."/>
            <person name="de Klerk D."/>
            <person name="Pienaar R."/>
            <person name="Rees D.J.G."/>
            <person name="Mans B.J."/>
        </authorList>
    </citation>
    <scope>NUCLEOTIDE SEQUENCE</scope>
    <source>
        <tissue evidence="8">Salivary glands</tissue>
    </source>
</reference>
<organism evidence="8">
    <name type="scientific">Rhipicephalus zambeziensis</name>
    <dbReference type="NCBI Taxonomy" id="60191"/>
    <lineage>
        <taxon>Eukaryota</taxon>
        <taxon>Metazoa</taxon>
        <taxon>Ecdysozoa</taxon>
        <taxon>Arthropoda</taxon>
        <taxon>Chelicerata</taxon>
        <taxon>Arachnida</taxon>
        <taxon>Acari</taxon>
        <taxon>Parasitiformes</taxon>
        <taxon>Ixodida</taxon>
        <taxon>Ixodoidea</taxon>
        <taxon>Ixodidae</taxon>
        <taxon>Rhipicephalinae</taxon>
        <taxon>Rhipicephalus</taxon>
        <taxon>Rhipicephalus</taxon>
    </lineage>
</organism>
<evidence type="ECO:0000256" key="4">
    <source>
        <dbReference type="ARBA" id="ARBA00023049"/>
    </source>
</evidence>
<feature type="active site" evidence="5">
    <location>
        <position position="348"/>
    </location>
</feature>
<evidence type="ECO:0000259" key="7">
    <source>
        <dbReference type="PROSITE" id="PS50215"/>
    </source>
</evidence>
<evidence type="ECO:0000256" key="2">
    <source>
        <dbReference type="ARBA" id="ARBA00022801"/>
    </source>
</evidence>
<dbReference type="InterPro" id="IPR001590">
    <property type="entry name" value="Peptidase_M12B"/>
</dbReference>
<dbReference type="PANTHER" id="PTHR11905">
    <property type="entry name" value="ADAM A DISINTEGRIN AND METALLOPROTEASE DOMAIN"/>
    <property type="match status" value="1"/>
</dbReference>
<accession>A0A224YED1</accession>
<evidence type="ECO:0000256" key="3">
    <source>
        <dbReference type="ARBA" id="ARBA00022833"/>
    </source>
</evidence>
<dbReference type="InterPro" id="IPR024079">
    <property type="entry name" value="MetalloPept_cat_dom_sf"/>
</dbReference>
<proteinExistence type="predicted"/>
<evidence type="ECO:0000256" key="1">
    <source>
        <dbReference type="ARBA" id="ARBA00022670"/>
    </source>
</evidence>
<keyword evidence="3 5" id="KW-0862">Zinc</keyword>
<keyword evidence="1" id="KW-0645">Protease</keyword>
<evidence type="ECO:0000256" key="6">
    <source>
        <dbReference type="SAM" id="MobiDB-lite"/>
    </source>
</evidence>
<dbReference type="Gene3D" id="3.40.1620.60">
    <property type="match status" value="1"/>
</dbReference>
<evidence type="ECO:0000313" key="8">
    <source>
        <dbReference type="EMBL" id="MAA16078.1"/>
    </source>
</evidence>
<dbReference type="SUPFAM" id="SSF55486">
    <property type="entry name" value="Metalloproteases ('zincins'), catalytic domain"/>
    <property type="match status" value="1"/>
</dbReference>
<feature type="region of interest" description="Disordered" evidence="6">
    <location>
        <begin position="174"/>
        <end position="195"/>
    </location>
</feature>
<dbReference type="PROSITE" id="PS50215">
    <property type="entry name" value="ADAM_MEPRO"/>
    <property type="match status" value="1"/>
</dbReference>
<feature type="binding site" evidence="5">
    <location>
        <position position="347"/>
    </location>
    <ligand>
        <name>Zn(2+)</name>
        <dbReference type="ChEBI" id="CHEBI:29105"/>
        <note>catalytic</note>
    </ligand>
</feature>
<dbReference type="GO" id="GO:0046872">
    <property type="term" value="F:metal ion binding"/>
    <property type="evidence" value="ECO:0007669"/>
    <property type="project" value="UniProtKB-KW"/>
</dbReference>
<dbReference type="GO" id="GO:0006509">
    <property type="term" value="P:membrane protein ectodomain proteolysis"/>
    <property type="evidence" value="ECO:0007669"/>
    <property type="project" value="TreeGrafter"/>
</dbReference>
<dbReference type="EMBL" id="GFPF01004932">
    <property type="protein sequence ID" value="MAA16078.1"/>
    <property type="molecule type" value="Transcribed_RNA"/>
</dbReference>
<dbReference type="AlphaFoldDB" id="A0A224YED1"/>